<reference evidence="2" key="1">
    <citation type="journal article" date="2021" name="Nat. Commun.">
        <title>Genetic determinants of endophytism in the Arabidopsis root mycobiome.</title>
        <authorList>
            <person name="Mesny F."/>
            <person name="Miyauchi S."/>
            <person name="Thiergart T."/>
            <person name="Pickel B."/>
            <person name="Atanasova L."/>
            <person name="Karlsson M."/>
            <person name="Huettel B."/>
            <person name="Barry K.W."/>
            <person name="Haridas S."/>
            <person name="Chen C."/>
            <person name="Bauer D."/>
            <person name="Andreopoulos W."/>
            <person name="Pangilinan J."/>
            <person name="LaButti K."/>
            <person name="Riley R."/>
            <person name="Lipzen A."/>
            <person name="Clum A."/>
            <person name="Drula E."/>
            <person name="Henrissat B."/>
            <person name="Kohler A."/>
            <person name="Grigoriev I.V."/>
            <person name="Martin F.M."/>
            <person name="Hacquard S."/>
        </authorList>
    </citation>
    <scope>NUCLEOTIDE SEQUENCE</scope>
    <source>
        <strain evidence="2">MPI-CAGE-AT-0021</strain>
    </source>
</reference>
<comment type="caution">
    <text evidence="2">The sequence shown here is derived from an EMBL/GenBank/DDBJ whole genome shotgun (WGS) entry which is preliminary data.</text>
</comment>
<keyword evidence="1" id="KW-0732">Signal</keyword>
<dbReference type="EMBL" id="JAGMUU010000001">
    <property type="protein sequence ID" value="KAH7162093.1"/>
    <property type="molecule type" value="Genomic_DNA"/>
</dbReference>
<protein>
    <recommendedName>
        <fullName evidence="4">Secreted protein</fullName>
    </recommendedName>
</protein>
<evidence type="ECO:0000313" key="3">
    <source>
        <dbReference type="Proteomes" id="UP000717696"/>
    </source>
</evidence>
<keyword evidence="3" id="KW-1185">Reference proteome</keyword>
<organism evidence="2 3">
    <name type="scientific">Dactylonectria estremocensis</name>
    <dbReference type="NCBI Taxonomy" id="1079267"/>
    <lineage>
        <taxon>Eukaryota</taxon>
        <taxon>Fungi</taxon>
        <taxon>Dikarya</taxon>
        <taxon>Ascomycota</taxon>
        <taxon>Pezizomycotina</taxon>
        <taxon>Sordariomycetes</taxon>
        <taxon>Hypocreomycetidae</taxon>
        <taxon>Hypocreales</taxon>
        <taxon>Nectriaceae</taxon>
        <taxon>Dactylonectria</taxon>
    </lineage>
</organism>
<accession>A0A9P9FJI3</accession>
<dbReference type="AlphaFoldDB" id="A0A9P9FJI3"/>
<feature type="signal peptide" evidence="1">
    <location>
        <begin position="1"/>
        <end position="21"/>
    </location>
</feature>
<feature type="chain" id="PRO_5040296155" description="Secreted protein" evidence="1">
    <location>
        <begin position="22"/>
        <end position="147"/>
    </location>
</feature>
<proteinExistence type="predicted"/>
<evidence type="ECO:0000313" key="2">
    <source>
        <dbReference type="EMBL" id="KAH7162093.1"/>
    </source>
</evidence>
<evidence type="ECO:0000256" key="1">
    <source>
        <dbReference type="SAM" id="SignalP"/>
    </source>
</evidence>
<sequence length="147" mass="16975">MLRSSWREFWSLLLLRWRGGARVDEAPDEQTLVPSHVRWLPLRIEGSPRFPQIRKKAPNGLSVSLTPWADGSLAVPFESAGGAWWLLRHRSAMENRTTRFRRMQAQCPHAMGLARACRPSLDTRQHRLQMEKLQSKPEAKLRDPGDQ</sequence>
<evidence type="ECO:0008006" key="4">
    <source>
        <dbReference type="Google" id="ProtNLM"/>
    </source>
</evidence>
<gene>
    <name evidence="2" type="ORF">B0J13DRAFT_1290</name>
</gene>
<dbReference type="Proteomes" id="UP000717696">
    <property type="component" value="Unassembled WGS sequence"/>
</dbReference>
<name>A0A9P9FJI3_9HYPO</name>